<organism evidence="2 3">
    <name type="scientific">Prorocentrum cordatum</name>
    <dbReference type="NCBI Taxonomy" id="2364126"/>
    <lineage>
        <taxon>Eukaryota</taxon>
        <taxon>Sar</taxon>
        <taxon>Alveolata</taxon>
        <taxon>Dinophyceae</taxon>
        <taxon>Prorocentrales</taxon>
        <taxon>Prorocentraceae</taxon>
        <taxon>Prorocentrum</taxon>
    </lineage>
</organism>
<feature type="non-terminal residue" evidence="2">
    <location>
        <position position="1"/>
    </location>
</feature>
<evidence type="ECO:0000313" key="3">
    <source>
        <dbReference type="Proteomes" id="UP001189429"/>
    </source>
</evidence>
<accession>A0ABN9T7P7</accession>
<feature type="compositionally biased region" description="Low complexity" evidence="1">
    <location>
        <begin position="80"/>
        <end position="108"/>
    </location>
</feature>
<reference evidence="2" key="1">
    <citation type="submission" date="2023-10" db="EMBL/GenBank/DDBJ databases">
        <authorList>
            <person name="Chen Y."/>
            <person name="Shah S."/>
            <person name="Dougan E. K."/>
            <person name="Thang M."/>
            <person name="Chan C."/>
        </authorList>
    </citation>
    <scope>NUCLEOTIDE SEQUENCE [LARGE SCALE GENOMIC DNA]</scope>
</reference>
<feature type="region of interest" description="Disordered" evidence="1">
    <location>
        <begin position="214"/>
        <end position="246"/>
    </location>
</feature>
<gene>
    <name evidence="2" type="ORF">PCOR1329_LOCUS36248</name>
</gene>
<dbReference type="EMBL" id="CAUYUJ010014411">
    <property type="protein sequence ID" value="CAK0840920.1"/>
    <property type="molecule type" value="Genomic_DNA"/>
</dbReference>
<evidence type="ECO:0000256" key="1">
    <source>
        <dbReference type="SAM" id="MobiDB-lite"/>
    </source>
</evidence>
<feature type="compositionally biased region" description="Polar residues" evidence="1">
    <location>
        <begin position="215"/>
        <end position="231"/>
    </location>
</feature>
<dbReference type="PANTHER" id="PTHR38899">
    <property type="entry name" value="DOMAIN OOKINETE PROTEIN, PUTATIVE-RELATED"/>
    <property type="match status" value="1"/>
</dbReference>
<proteinExistence type="predicted"/>
<feature type="region of interest" description="Disordered" evidence="1">
    <location>
        <begin position="54"/>
        <end position="113"/>
    </location>
</feature>
<keyword evidence="3" id="KW-1185">Reference proteome</keyword>
<name>A0ABN9T7P7_9DINO</name>
<evidence type="ECO:0008006" key="4">
    <source>
        <dbReference type="Google" id="ProtNLM"/>
    </source>
</evidence>
<evidence type="ECO:0000313" key="2">
    <source>
        <dbReference type="EMBL" id="CAK0840920.1"/>
    </source>
</evidence>
<dbReference type="Proteomes" id="UP001189429">
    <property type="component" value="Unassembled WGS sequence"/>
</dbReference>
<comment type="caution">
    <text evidence="2">The sequence shown here is derived from an EMBL/GenBank/DDBJ whole genome shotgun (WGS) entry which is preliminary data.</text>
</comment>
<dbReference type="PANTHER" id="PTHR38899:SF1">
    <property type="entry name" value="PROTEIN KINASE"/>
    <property type="match status" value="1"/>
</dbReference>
<protein>
    <recommendedName>
        <fullName evidence="4">Protein-serine/threonine phosphatase</fullName>
    </recommendedName>
</protein>
<sequence>APSSARRVPRCHLWSQEWQHGKAAFPLASAAPQRRCTAPLLPSADRVRATGTLLPAVGGHLPPVAREPPKEPRDRRRGASRAAAPLARAAEAMPRAATAEARGAQARRSSQDEFASPRQTIIILDWDDTLFPTSYVRDRQSPDRIRLARAAAAAEQLLRRAAALGEVRIVTLAKAPWVSMSCEHFFPGARGRACIQDQDRMNEAFADNLGAFRETQASDPDQTSKAAQRQSRLCKPNQLKGVRAGH</sequence>